<feature type="compositionally biased region" description="Low complexity" evidence="1">
    <location>
        <begin position="372"/>
        <end position="397"/>
    </location>
</feature>
<accession>A0A0C2XZB9</accession>
<dbReference type="SUPFAM" id="SSF56808">
    <property type="entry name" value="Ribosomal protein L1"/>
    <property type="match status" value="1"/>
</dbReference>
<reference evidence="3" key="2">
    <citation type="submission" date="2015-01" db="EMBL/GenBank/DDBJ databases">
        <title>Evolutionary Origins and Diversification of the Mycorrhizal Mutualists.</title>
        <authorList>
            <consortium name="DOE Joint Genome Institute"/>
            <consortium name="Mycorrhizal Genomics Consortium"/>
            <person name="Kohler A."/>
            <person name="Kuo A."/>
            <person name="Nagy L.G."/>
            <person name="Floudas D."/>
            <person name="Copeland A."/>
            <person name="Barry K.W."/>
            <person name="Cichocki N."/>
            <person name="Veneault-Fourrey C."/>
            <person name="LaButti K."/>
            <person name="Lindquist E.A."/>
            <person name="Lipzen A."/>
            <person name="Lundell T."/>
            <person name="Morin E."/>
            <person name="Murat C."/>
            <person name="Riley R."/>
            <person name="Ohm R."/>
            <person name="Sun H."/>
            <person name="Tunlid A."/>
            <person name="Henrissat B."/>
            <person name="Grigoriev I.V."/>
            <person name="Hibbett D.S."/>
            <person name="Martin F."/>
        </authorList>
    </citation>
    <scope>NUCLEOTIDE SEQUENCE [LARGE SCALE GENOMIC DNA]</scope>
    <source>
        <strain evidence="3">h7</strain>
    </source>
</reference>
<feature type="compositionally biased region" description="Basic and acidic residues" evidence="1">
    <location>
        <begin position="476"/>
        <end position="489"/>
    </location>
</feature>
<reference evidence="2 3" key="1">
    <citation type="submission" date="2014-04" db="EMBL/GenBank/DDBJ databases">
        <authorList>
            <consortium name="DOE Joint Genome Institute"/>
            <person name="Kuo A."/>
            <person name="Gay G."/>
            <person name="Dore J."/>
            <person name="Kohler A."/>
            <person name="Nagy L.G."/>
            <person name="Floudas D."/>
            <person name="Copeland A."/>
            <person name="Barry K.W."/>
            <person name="Cichocki N."/>
            <person name="Veneault-Fourrey C."/>
            <person name="LaButti K."/>
            <person name="Lindquist E.A."/>
            <person name="Lipzen A."/>
            <person name="Lundell T."/>
            <person name="Morin E."/>
            <person name="Murat C."/>
            <person name="Sun H."/>
            <person name="Tunlid A."/>
            <person name="Henrissat B."/>
            <person name="Grigoriev I.V."/>
            <person name="Hibbett D.S."/>
            <person name="Martin F."/>
            <person name="Nordberg H.P."/>
            <person name="Cantor M.N."/>
            <person name="Hua S.X."/>
        </authorList>
    </citation>
    <scope>NUCLEOTIDE SEQUENCE [LARGE SCALE GENOMIC DNA]</scope>
    <source>
        <strain evidence="3">h7</strain>
    </source>
</reference>
<gene>
    <name evidence="2" type="ORF">M413DRAFT_443788</name>
</gene>
<keyword evidence="3" id="KW-1185">Reference proteome</keyword>
<dbReference type="STRING" id="686832.A0A0C2XZB9"/>
<feature type="compositionally biased region" description="Low complexity" evidence="1">
    <location>
        <begin position="312"/>
        <end position="329"/>
    </location>
</feature>
<dbReference type="Pfam" id="PF00687">
    <property type="entry name" value="Ribosomal_L1"/>
    <property type="match status" value="1"/>
</dbReference>
<evidence type="ECO:0000256" key="1">
    <source>
        <dbReference type="SAM" id="MobiDB-lite"/>
    </source>
</evidence>
<feature type="compositionally biased region" description="Polar residues" evidence="1">
    <location>
        <begin position="435"/>
        <end position="447"/>
    </location>
</feature>
<evidence type="ECO:0000313" key="2">
    <source>
        <dbReference type="EMBL" id="KIM42968.1"/>
    </source>
</evidence>
<feature type="region of interest" description="Disordered" evidence="1">
    <location>
        <begin position="245"/>
        <end position="524"/>
    </location>
</feature>
<feature type="compositionally biased region" description="Acidic residues" evidence="1">
    <location>
        <begin position="261"/>
        <end position="276"/>
    </location>
</feature>
<organism evidence="2 3">
    <name type="scientific">Hebeloma cylindrosporum</name>
    <dbReference type="NCBI Taxonomy" id="76867"/>
    <lineage>
        <taxon>Eukaryota</taxon>
        <taxon>Fungi</taxon>
        <taxon>Dikarya</taxon>
        <taxon>Basidiomycota</taxon>
        <taxon>Agaricomycotina</taxon>
        <taxon>Agaricomycetes</taxon>
        <taxon>Agaricomycetidae</taxon>
        <taxon>Agaricales</taxon>
        <taxon>Agaricineae</taxon>
        <taxon>Hymenogastraceae</taxon>
        <taxon>Hebeloma</taxon>
    </lineage>
</organism>
<dbReference type="Proteomes" id="UP000053424">
    <property type="component" value="Unassembled WGS sequence"/>
</dbReference>
<name>A0A0C2XZB9_HEBCY</name>
<dbReference type="AlphaFoldDB" id="A0A0C2XZB9"/>
<dbReference type="InterPro" id="IPR028364">
    <property type="entry name" value="Ribosomal_uL1/biogenesis"/>
</dbReference>
<protein>
    <recommendedName>
        <fullName evidence="4">Ribosomal protein L1</fullName>
    </recommendedName>
</protein>
<dbReference type="Gene3D" id="3.30.190.20">
    <property type="match status" value="1"/>
</dbReference>
<dbReference type="EMBL" id="KN831776">
    <property type="protein sequence ID" value="KIM42968.1"/>
    <property type="molecule type" value="Genomic_DNA"/>
</dbReference>
<dbReference type="Gene3D" id="3.40.50.790">
    <property type="match status" value="1"/>
</dbReference>
<sequence>MAKDELIDSRVSLTQVRKAVEALHSHELKKKEKYEEGQLLPAKEQNLWLNVTVKAIPSGHKVKPVKIPIVHPLVDPRTSPVCLITKDPQREYKDLLETHNIKFISRVVGIEKLKGKFKPFEARRMLLKENGMFLADDRVIPLLPKLLGAKWFEAKKQPIPVCLTRKDLKGELERAISSTYMNQNKGTCTSIKVGKMSQNASQIVENIKTALPAIANAIKGNWDNIQSLNIKTNSSASLPIWSCTLDDTEGGRWNGPRAASDDEEEGLEVDGEESDVEEAKPKKGPTSKGRKRSSSSDEEEEEEEKPKKKAKTTAISSKPKTPSISKSSKLASAEIDSPTKKRKVTERSLTPLKAPSAIEPSISSGKKAQKGKSTSTATAEVTSSKSGSAPKSSATSDSIEKQKKSSVSSKPAPTTVDAPLKKRKTADPPVPTKKSGPSPSIADTITPSAGKDKAGKEKKKISKIPEAATPPAAPEKGTKQSLTKEELKQKRASGTGEKKKEIISKAKGGRSAKNAVLGKKVSQV</sequence>
<dbReference type="OrthoDB" id="10251727at2759"/>
<feature type="compositionally biased region" description="Basic residues" evidence="1">
    <location>
        <begin position="282"/>
        <end position="293"/>
    </location>
</feature>
<dbReference type="InterPro" id="IPR016095">
    <property type="entry name" value="Ribosomal_uL1_3-a/b-sand"/>
</dbReference>
<dbReference type="InterPro" id="IPR023674">
    <property type="entry name" value="Ribosomal_uL1-like"/>
</dbReference>
<dbReference type="HOGENOM" id="CLU_026457_4_3_1"/>
<dbReference type="CDD" id="cd00403">
    <property type="entry name" value="Ribosomal_L1"/>
    <property type="match status" value="1"/>
</dbReference>
<evidence type="ECO:0000313" key="3">
    <source>
        <dbReference type="Proteomes" id="UP000053424"/>
    </source>
</evidence>
<proteinExistence type="predicted"/>
<evidence type="ECO:0008006" key="4">
    <source>
        <dbReference type="Google" id="ProtNLM"/>
    </source>
</evidence>